<feature type="transmembrane region" description="Helical" evidence="1">
    <location>
        <begin position="50"/>
        <end position="74"/>
    </location>
</feature>
<keyword evidence="1" id="KW-0812">Transmembrane</keyword>
<sequence length="203" mass="20608">MNSPTGSARSDRVADTAVRVGGSRGWAIALGVLTIVAGLLVLLWPGPTAAVLAIIIGLELLVIGVFRIVAAFAIDDASGGARTLVVLLGVLAILAGILVLRHPFQTIVVVGLLIGLYWVISGIVDIVRAIGHKVPSRGWTAVLGAFSLLAGIIVLAFPLASVVALTWVLGVLLFASGVLITVAAIMGGQSVPSGQPAPRAAHP</sequence>
<keyword evidence="3" id="KW-1185">Reference proteome</keyword>
<gene>
    <name evidence="2" type="ORF">HF526_11425</name>
</gene>
<dbReference type="InterPro" id="IPR052712">
    <property type="entry name" value="Acid_resist_chaperone_HdeD"/>
</dbReference>
<proteinExistence type="predicted"/>
<accession>A0ABX1S8N2</accession>
<evidence type="ECO:0000313" key="2">
    <source>
        <dbReference type="EMBL" id="NMH97916.1"/>
    </source>
</evidence>
<feature type="transmembrane region" description="Helical" evidence="1">
    <location>
        <begin position="165"/>
        <end position="186"/>
    </location>
</feature>
<feature type="transmembrane region" description="Helical" evidence="1">
    <location>
        <begin position="26"/>
        <end position="44"/>
    </location>
</feature>
<dbReference type="Proteomes" id="UP000820669">
    <property type="component" value="Unassembled WGS sequence"/>
</dbReference>
<dbReference type="EMBL" id="JAAXLA010000017">
    <property type="protein sequence ID" value="NMH97916.1"/>
    <property type="molecule type" value="Genomic_DNA"/>
</dbReference>
<keyword evidence="1" id="KW-0472">Membrane</keyword>
<feature type="transmembrane region" description="Helical" evidence="1">
    <location>
        <begin position="81"/>
        <end position="100"/>
    </location>
</feature>
<organism evidence="2 3">
    <name type="scientific">Pseudonocardia acidicola</name>
    <dbReference type="NCBI Taxonomy" id="2724939"/>
    <lineage>
        <taxon>Bacteria</taxon>
        <taxon>Bacillati</taxon>
        <taxon>Actinomycetota</taxon>
        <taxon>Actinomycetes</taxon>
        <taxon>Pseudonocardiales</taxon>
        <taxon>Pseudonocardiaceae</taxon>
        <taxon>Pseudonocardia</taxon>
    </lineage>
</organism>
<name>A0ABX1S8N2_9PSEU</name>
<dbReference type="InterPro" id="IPR005325">
    <property type="entry name" value="DUF308_memb"/>
</dbReference>
<dbReference type="PANTHER" id="PTHR34989">
    <property type="entry name" value="PROTEIN HDED"/>
    <property type="match status" value="1"/>
</dbReference>
<dbReference type="Pfam" id="PF03729">
    <property type="entry name" value="DUF308"/>
    <property type="match status" value="2"/>
</dbReference>
<dbReference type="PANTHER" id="PTHR34989:SF1">
    <property type="entry name" value="PROTEIN HDED"/>
    <property type="match status" value="1"/>
</dbReference>
<feature type="transmembrane region" description="Helical" evidence="1">
    <location>
        <begin position="106"/>
        <end position="127"/>
    </location>
</feature>
<reference evidence="2 3" key="1">
    <citation type="submission" date="2020-04" db="EMBL/GenBank/DDBJ databases">
        <authorList>
            <person name="Klaysubun C."/>
            <person name="Duangmal K."/>
            <person name="Lipun K."/>
        </authorList>
    </citation>
    <scope>NUCLEOTIDE SEQUENCE [LARGE SCALE GENOMIC DNA]</scope>
    <source>
        <strain evidence="2 3">K10HN5</strain>
    </source>
</reference>
<feature type="transmembrane region" description="Helical" evidence="1">
    <location>
        <begin position="139"/>
        <end position="159"/>
    </location>
</feature>
<evidence type="ECO:0000256" key="1">
    <source>
        <dbReference type="SAM" id="Phobius"/>
    </source>
</evidence>
<protein>
    <submittedName>
        <fullName evidence="2">HdeD family acid-resistance protein</fullName>
    </submittedName>
</protein>
<evidence type="ECO:0000313" key="3">
    <source>
        <dbReference type="Proteomes" id="UP000820669"/>
    </source>
</evidence>
<comment type="caution">
    <text evidence="2">The sequence shown here is derived from an EMBL/GenBank/DDBJ whole genome shotgun (WGS) entry which is preliminary data.</text>
</comment>
<dbReference type="RefSeq" id="WP_169381367.1">
    <property type="nucleotide sequence ID" value="NZ_JAAXLA010000017.1"/>
</dbReference>
<keyword evidence="1" id="KW-1133">Transmembrane helix</keyword>